<name>A0ABW9G3Q4_9GAMM</name>
<accession>A0ABW9G3Q4</accession>
<dbReference type="SUPFAM" id="SSF50475">
    <property type="entry name" value="FMN-binding split barrel"/>
    <property type="match status" value="1"/>
</dbReference>
<reference evidence="1 2" key="1">
    <citation type="journal article" date="2013" name="Int. J. Syst. Evol. Microbiol.">
        <title>Celerinatantimonas yamalensis sp. nov., a cold-adapted diazotrophic bacterium from a cold permafrost brine.</title>
        <authorList>
            <person name="Shcherbakova V."/>
            <person name="Chuvilskaya N."/>
            <person name="Rivkina E."/>
            <person name="Demidov N."/>
            <person name="Uchaeva V."/>
            <person name="Suetin S."/>
            <person name="Suzina N."/>
            <person name="Gilichinsky D."/>
        </authorList>
    </citation>
    <scope>NUCLEOTIDE SEQUENCE [LARGE SCALE GENOMIC DNA]</scope>
    <source>
        <strain evidence="1 2">C7</strain>
    </source>
</reference>
<protein>
    <submittedName>
        <fullName evidence="1">Uncharacterized protein</fullName>
    </submittedName>
</protein>
<dbReference type="InterPro" id="IPR012349">
    <property type="entry name" value="Split_barrel_FMN-bd"/>
</dbReference>
<proteinExistence type="predicted"/>
<evidence type="ECO:0000313" key="1">
    <source>
        <dbReference type="EMBL" id="MFM2484168.1"/>
    </source>
</evidence>
<evidence type="ECO:0000313" key="2">
    <source>
        <dbReference type="Proteomes" id="UP001629953"/>
    </source>
</evidence>
<dbReference type="InterPro" id="IPR011194">
    <property type="entry name" value="UPF0306"/>
</dbReference>
<organism evidence="1 2">
    <name type="scientific">Celerinatantimonas yamalensis</name>
    <dbReference type="NCBI Taxonomy" id="559956"/>
    <lineage>
        <taxon>Bacteria</taxon>
        <taxon>Pseudomonadati</taxon>
        <taxon>Pseudomonadota</taxon>
        <taxon>Gammaproteobacteria</taxon>
        <taxon>Celerinatantimonadaceae</taxon>
        <taxon>Celerinatantimonas</taxon>
    </lineage>
</organism>
<gene>
    <name evidence="1" type="ORF">ABUE30_03655</name>
</gene>
<dbReference type="PIRSF" id="PIRSF009554">
    <property type="entry name" value="UCP009554"/>
    <property type="match status" value="1"/>
</dbReference>
<keyword evidence="2" id="KW-1185">Reference proteome</keyword>
<sequence length="150" mass="16833">MTSTVNQPISSALESYLSSQHVVTIAGQDAQGLWAANCFYVWSAEVLGFIVLSSLNTRHGQIMKDYPKVCGTVSDQTQSIAHLQGVQYTGRSLLLNGSEKQNALQLYYQKFPIARAKPAPTWLIQIDTLKMTNNRLVFGHKTRWQRDIEC</sequence>
<comment type="caution">
    <text evidence="1">The sequence shown here is derived from an EMBL/GenBank/DDBJ whole genome shotgun (WGS) entry which is preliminary data.</text>
</comment>
<dbReference type="Proteomes" id="UP001629953">
    <property type="component" value="Unassembled WGS sequence"/>
</dbReference>
<dbReference type="EMBL" id="JBEQCT010000001">
    <property type="protein sequence ID" value="MFM2484168.1"/>
    <property type="molecule type" value="Genomic_DNA"/>
</dbReference>
<dbReference type="RefSeq" id="WP_408622307.1">
    <property type="nucleotide sequence ID" value="NZ_JBEQCT010000001.1"/>
</dbReference>
<dbReference type="Gene3D" id="2.30.110.10">
    <property type="entry name" value="Electron Transport, Fmn-binding Protein, Chain A"/>
    <property type="match status" value="1"/>
</dbReference>